<gene>
    <name evidence="2" type="ORF">Rhe02_23450</name>
</gene>
<sequence length="106" mass="11034">MRHPDDPDIAPNSKAAAAFCLGVLGAATGIMLGGLIPATVALVLARQARADIDAGAGWQTGHRQLKWAHRLAWTGIALAFVAISTLVIVRLLQGAVGEQDFPPTVD</sequence>
<accession>A0A8J3Q5B5</accession>
<feature type="transmembrane region" description="Helical" evidence="1">
    <location>
        <begin position="71"/>
        <end position="92"/>
    </location>
</feature>
<organism evidence="2 3">
    <name type="scientific">Rhizocola hellebori</name>
    <dbReference type="NCBI Taxonomy" id="1392758"/>
    <lineage>
        <taxon>Bacteria</taxon>
        <taxon>Bacillati</taxon>
        <taxon>Actinomycetota</taxon>
        <taxon>Actinomycetes</taxon>
        <taxon>Micromonosporales</taxon>
        <taxon>Micromonosporaceae</taxon>
        <taxon>Rhizocola</taxon>
    </lineage>
</organism>
<keyword evidence="3" id="KW-1185">Reference proteome</keyword>
<dbReference type="RefSeq" id="WP_203908173.1">
    <property type="nucleotide sequence ID" value="NZ_BONY01000012.1"/>
</dbReference>
<proteinExistence type="predicted"/>
<dbReference type="EMBL" id="BONY01000012">
    <property type="protein sequence ID" value="GIH04278.1"/>
    <property type="molecule type" value="Genomic_DNA"/>
</dbReference>
<keyword evidence="1" id="KW-0812">Transmembrane</keyword>
<name>A0A8J3Q5B5_9ACTN</name>
<comment type="caution">
    <text evidence="2">The sequence shown here is derived from an EMBL/GenBank/DDBJ whole genome shotgun (WGS) entry which is preliminary data.</text>
</comment>
<dbReference type="AlphaFoldDB" id="A0A8J3Q5B5"/>
<evidence type="ECO:0000313" key="3">
    <source>
        <dbReference type="Proteomes" id="UP000612899"/>
    </source>
</evidence>
<keyword evidence="1" id="KW-0472">Membrane</keyword>
<evidence type="ECO:0000313" key="2">
    <source>
        <dbReference type="EMBL" id="GIH04278.1"/>
    </source>
</evidence>
<feature type="transmembrane region" description="Helical" evidence="1">
    <location>
        <begin position="15"/>
        <end position="44"/>
    </location>
</feature>
<evidence type="ECO:0008006" key="4">
    <source>
        <dbReference type="Google" id="ProtNLM"/>
    </source>
</evidence>
<protein>
    <recommendedName>
        <fullName evidence="4">DUF4190 domain-containing protein</fullName>
    </recommendedName>
</protein>
<evidence type="ECO:0000256" key="1">
    <source>
        <dbReference type="SAM" id="Phobius"/>
    </source>
</evidence>
<reference evidence="2" key="1">
    <citation type="submission" date="2021-01" db="EMBL/GenBank/DDBJ databases">
        <title>Whole genome shotgun sequence of Rhizocola hellebori NBRC 109834.</title>
        <authorList>
            <person name="Komaki H."/>
            <person name="Tamura T."/>
        </authorList>
    </citation>
    <scope>NUCLEOTIDE SEQUENCE</scope>
    <source>
        <strain evidence="2">NBRC 109834</strain>
    </source>
</reference>
<dbReference type="Proteomes" id="UP000612899">
    <property type="component" value="Unassembled WGS sequence"/>
</dbReference>
<keyword evidence="1" id="KW-1133">Transmembrane helix</keyword>